<evidence type="ECO:0000256" key="3">
    <source>
        <dbReference type="ARBA" id="ARBA00022692"/>
    </source>
</evidence>
<evidence type="ECO:0000256" key="4">
    <source>
        <dbReference type="ARBA" id="ARBA00022989"/>
    </source>
</evidence>
<comment type="similarity">
    <text evidence="2">Belongs to the GtrA family.</text>
</comment>
<keyword evidence="5 6" id="KW-0472">Membrane</keyword>
<evidence type="ECO:0000259" key="7">
    <source>
        <dbReference type="Pfam" id="PF04138"/>
    </source>
</evidence>
<dbReference type="GO" id="GO:0000271">
    <property type="term" value="P:polysaccharide biosynthetic process"/>
    <property type="evidence" value="ECO:0007669"/>
    <property type="project" value="InterPro"/>
</dbReference>
<proteinExistence type="inferred from homology"/>
<evidence type="ECO:0000313" key="9">
    <source>
        <dbReference type="Proteomes" id="UP000295560"/>
    </source>
</evidence>
<dbReference type="GO" id="GO:0005886">
    <property type="term" value="C:plasma membrane"/>
    <property type="evidence" value="ECO:0007669"/>
    <property type="project" value="TreeGrafter"/>
</dbReference>
<dbReference type="PANTHER" id="PTHR38459">
    <property type="entry name" value="PROPHAGE BACTOPRENOL-LINKED GLUCOSE TRANSLOCASE HOMOLOG"/>
    <property type="match status" value="1"/>
</dbReference>
<evidence type="ECO:0000256" key="6">
    <source>
        <dbReference type="SAM" id="Phobius"/>
    </source>
</evidence>
<gene>
    <name evidence="8" type="ORF">EV378_5748</name>
</gene>
<keyword evidence="3 6" id="KW-0812">Transmembrane</keyword>
<evidence type="ECO:0000256" key="1">
    <source>
        <dbReference type="ARBA" id="ARBA00004141"/>
    </source>
</evidence>
<feature type="transmembrane region" description="Helical" evidence="6">
    <location>
        <begin position="52"/>
        <end position="72"/>
    </location>
</feature>
<evidence type="ECO:0000313" key="8">
    <source>
        <dbReference type="EMBL" id="TCK21757.1"/>
    </source>
</evidence>
<keyword evidence="4 6" id="KW-1133">Transmembrane helix</keyword>
<dbReference type="PANTHER" id="PTHR38459:SF1">
    <property type="entry name" value="PROPHAGE BACTOPRENOL-LINKED GLUCOSE TRANSLOCASE HOMOLOG"/>
    <property type="match status" value="1"/>
</dbReference>
<dbReference type="Pfam" id="PF04138">
    <property type="entry name" value="GtrA_DPMS_TM"/>
    <property type="match status" value="1"/>
</dbReference>
<protein>
    <submittedName>
        <fullName evidence="8">Putative flippase GtrA</fullName>
    </submittedName>
</protein>
<organism evidence="8 9">
    <name type="scientific">Pseudonocardia endophytica</name>
    <dbReference type="NCBI Taxonomy" id="401976"/>
    <lineage>
        <taxon>Bacteria</taxon>
        <taxon>Bacillati</taxon>
        <taxon>Actinomycetota</taxon>
        <taxon>Actinomycetes</taxon>
        <taxon>Pseudonocardiales</taxon>
        <taxon>Pseudonocardiaceae</taxon>
        <taxon>Pseudonocardia</taxon>
    </lineage>
</organism>
<feature type="domain" description="GtrA/DPMS transmembrane" evidence="7">
    <location>
        <begin position="28"/>
        <end position="141"/>
    </location>
</feature>
<evidence type="ECO:0000256" key="2">
    <source>
        <dbReference type="ARBA" id="ARBA00009399"/>
    </source>
</evidence>
<dbReference type="Proteomes" id="UP000295560">
    <property type="component" value="Unassembled WGS sequence"/>
</dbReference>
<dbReference type="InterPro" id="IPR051401">
    <property type="entry name" value="GtrA_CellWall_Glycosyl"/>
</dbReference>
<comment type="caution">
    <text evidence="8">The sequence shown here is derived from an EMBL/GenBank/DDBJ whole genome shotgun (WGS) entry which is preliminary data.</text>
</comment>
<reference evidence="8 9" key="1">
    <citation type="submission" date="2019-03" db="EMBL/GenBank/DDBJ databases">
        <title>Sequencing the genomes of 1000 actinobacteria strains.</title>
        <authorList>
            <person name="Klenk H.-P."/>
        </authorList>
    </citation>
    <scope>NUCLEOTIDE SEQUENCE [LARGE SCALE GENOMIC DNA]</scope>
    <source>
        <strain evidence="8 9">DSM 44969</strain>
    </source>
</reference>
<evidence type="ECO:0000256" key="5">
    <source>
        <dbReference type="ARBA" id="ARBA00023136"/>
    </source>
</evidence>
<feature type="transmembrane region" description="Helical" evidence="6">
    <location>
        <begin position="119"/>
        <end position="141"/>
    </location>
</feature>
<accession>A0A4R1HHQ2</accession>
<dbReference type="EMBL" id="SMFZ01000002">
    <property type="protein sequence ID" value="TCK21757.1"/>
    <property type="molecule type" value="Genomic_DNA"/>
</dbReference>
<sequence length="153" mass="16536">MFRRVCTRLSRMLPARLARYVTGQLIGYAVVNAATFGLDLLLLTIMRDAMGWPVPVGITIGYAVALSLGFVLQRWLNFPSHAHVGPQAARYALTVGVNYAVLVLALGSGLAWAGVPLQLARILAACAEAVFLFCALRWFVFRGATTGDGARVR</sequence>
<feature type="transmembrane region" description="Helical" evidence="6">
    <location>
        <begin position="21"/>
        <end position="46"/>
    </location>
</feature>
<keyword evidence="9" id="KW-1185">Reference proteome</keyword>
<name>A0A4R1HHQ2_PSEEN</name>
<dbReference type="AlphaFoldDB" id="A0A4R1HHQ2"/>
<dbReference type="InterPro" id="IPR007267">
    <property type="entry name" value="GtrA_DPMS_TM"/>
</dbReference>
<feature type="transmembrane region" description="Helical" evidence="6">
    <location>
        <begin position="92"/>
        <end position="113"/>
    </location>
</feature>
<comment type="subcellular location">
    <subcellularLocation>
        <location evidence="1">Membrane</location>
        <topology evidence="1">Multi-pass membrane protein</topology>
    </subcellularLocation>
</comment>